<protein>
    <submittedName>
        <fullName evidence="13">Olfactory receptor 6M1</fullName>
    </submittedName>
</protein>
<dbReference type="PANTHER" id="PTHR26454">
    <property type="entry name" value="OLFACTORY RECEPTOR"/>
    <property type="match status" value="1"/>
</dbReference>
<evidence type="ECO:0000256" key="5">
    <source>
        <dbReference type="ARBA" id="ARBA00022989"/>
    </source>
</evidence>
<name>M7AZF5_CHEMY</name>
<keyword evidence="6" id="KW-0297">G-protein coupled receptor</keyword>
<dbReference type="GO" id="GO:0004984">
    <property type="term" value="F:olfactory receptor activity"/>
    <property type="evidence" value="ECO:0007669"/>
    <property type="project" value="InterPro"/>
</dbReference>
<gene>
    <name evidence="13" type="ORF">UY3_14387</name>
</gene>
<dbReference type="Gene3D" id="1.20.1070.10">
    <property type="entry name" value="Rhodopsin 7-helix transmembrane proteins"/>
    <property type="match status" value="1"/>
</dbReference>
<evidence type="ECO:0000313" key="14">
    <source>
        <dbReference type="Proteomes" id="UP000031443"/>
    </source>
</evidence>
<dbReference type="InterPro" id="IPR000725">
    <property type="entry name" value="Olfact_rcpt"/>
</dbReference>
<keyword evidence="2" id="KW-1003">Cell membrane</keyword>
<keyword evidence="4" id="KW-0552">Olfaction</keyword>
<dbReference type="InterPro" id="IPR017452">
    <property type="entry name" value="GPCR_Rhodpsn_7TM"/>
</dbReference>
<dbReference type="InterPro" id="IPR047132">
    <property type="entry name" value="Olfact_rcpt_6C-like"/>
</dbReference>
<dbReference type="PROSITE" id="PS50262">
    <property type="entry name" value="G_PROTEIN_RECEP_F1_2"/>
    <property type="match status" value="1"/>
</dbReference>
<feature type="region of interest" description="Disordered" evidence="10">
    <location>
        <begin position="216"/>
        <end position="249"/>
    </location>
</feature>
<keyword evidence="3 11" id="KW-0812">Transmembrane</keyword>
<dbReference type="SUPFAM" id="SSF81321">
    <property type="entry name" value="Family A G protein-coupled receptor-like"/>
    <property type="match status" value="1"/>
</dbReference>
<evidence type="ECO:0000256" key="1">
    <source>
        <dbReference type="ARBA" id="ARBA00004651"/>
    </source>
</evidence>
<keyword evidence="8 13" id="KW-0675">Receptor</keyword>
<evidence type="ECO:0000256" key="6">
    <source>
        <dbReference type="ARBA" id="ARBA00023040"/>
    </source>
</evidence>
<dbReference type="GO" id="GO:0004930">
    <property type="term" value="F:G protein-coupled receptor activity"/>
    <property type="evidence" value="ECO:0007669"/>
    <property type="project" value="UniProtKB-KW"/>
</dbReference>
<dbReference type="Pfam" id="PF13853">
    <property type="entry name" value="7tm_4"/>
    <property type="match status" value="2"/>
</dbReference>
<evidence type="ECO:0000256" key="9">
    <source>
        <dbReference type="ARBA" id="ARBA00023224"/>
    </source>
</evidence>
<comment type="subcellular location">
    <subcellularLocation>
        <location evidence="1">Cell membrane</location>
        <topology evidence="1">Multi-pass membrane protein</topology>
    </subcellularLocation>
</comment>
<keyword evidence="7 11" id="KW-0472">Membrane</keyword>
<reference evidence="14" key="1">
    <citation type="journal article" date="2013" name="Nat. Genet.">
        <title>The draft genomes of soft-shell turtle and green sea turtle yield insights into the development and evolution of the turtle-specific body plan.</title>
        <authorList>
            <person name="Wang Z."/>
            <person name="Pascual-Anaya J."/>
            <person name="Zadissa A."/>
            <person name="Li W."/>
            <person name="Niimura Y."/>
            <person name="Huang Z."/>
            <person name="Li C."/>
            <person name="White S."/>
            <person name="Xiong Z."/>
            <person name="Fang D."/>
            <person name="Wang B."/>
            <person name="Ming Y."/>
            <person name="Chen Y."/>
            <person name="Zheng Y."/>
            <person name="Kuraku S."/>
            <person name="Pignatelli M."/>
            <person name="Herrero J."/>
            <person name="Beal K."/>
            <person name="Nozawa M."/>
            <person name="Li Q."/>
            <person name="Wang J."/>
            <person name="Zhang H."/>
            <person name="Yu L."/>
            <person name="Shigenobu S."/>
            <person name="Wang J."/>
            <person name="Liu J."/>
            <person name="Flicek P."/>
            <person name="Searle S."/>
            <person name="Wang J."/>
            <person name="Kuratani S."/>
            <person name="Yin Y."/>
            <person name="Aken B."/>
            <person name="Zhang G."/>
            <person name="Irie N."/>
        </authorList>
    </citation>
    <scope>NUCLEOTIDE SEQUENCE [LARGE SCALE GENOMIC DNA]</scope>
</reference>
<feature type="domain" description="G-protein coupled receptors family 1 profile" evidence="12">
    <location>
        <begin position="29"/>
        <end position="155"/>
    </location>
</feature>
<feature type="region of interest" description="Disordered" evidence="10">
    <location>
        <begin position="343"/>
        <end position="364"/>
    </location>
</feature>
<feature type="transmembrane region" description="Helical" evidence="11">
    <location>
        <begin position="118"/>
        <end position="138"/>
    </location>
</feature>
<dbReference type="EMBL" id="KB563010">
    <property type="protein sequence ID" value="EMP28515.1"/>
    <property type="molecule type" value="Genomic_DNA"/>
</dbReference>
<evidence type="ECO:0000256" key="4">
    <source>
        <dbReference type="ARBA" id="ARBA00022725"/>
    </source>
</evidence>
<evidence type="ECO:0000256" key="2">
    <source>
        <dbReference type="ARBA" id="ARBA00022475"/>
    </source>
</evidence>
<dbReference type="Proteomes" id="UP000031443">
    <property type="component" value="Unassembled WGS sequence"/>
</dbReference>
<evidence type="ECO:0000256" key="8">
    <source>
        <dbReference type="ARBA" id="ARBA00023170"/>
    </source>
</evidence>
<evidence type="ECO:0000256" key="11">
    <source>
        <dbReference type="SAM" id="Phobius"/>
    </source>
</evidence>
<feature type="transmembrane region" description="Helical" evidence="11">
    <location>
        <begin position="62"/>
        <end position="82"/>
    </location>
</feature>
<feature type="transmembrane region" description="Helical" evidence="11">
    <location>
        <begin position="36"/>
        <end position="55"/>
    </location>
</feature>
<dbReference type="AlphaFoldDB" id="M7AZF5"/>
<evidence type="ECO:0000256" key="7">
    <source>
        <dbReference type="ARBA" id="ARBA00023136"/>
    </source>
</evidence>
<evidence type="ECO:0000256" key="10">
    <source>
        <dbReference type="SAM" id="MobiDB-lite"/>
    </source>
</evidence>
<dbReference type="PRINTS" id="PR00245">
    <property type="entry name" value="OLFACTORYR"/>
</dbReference>
<accession>M7AZF5</accession>
<evidence type="ECO:0000313" key="13">
    <source>
        <dbReference type="EMBL" id="EMP28515.1"/>
    </source>
</evidence>
<dbReference type="PANTHER" id="PTHR26454:SF1">
    <property type="entry name" value="OLFACTORY RECEPTOR"/>
    <property type="match status" value="1"/>
</dbReference>
<dbReference type="GO" id="GO:0005886">
    <property type="term" value="C:plasma membrane"/>
    <property type="evidence" value="ECO:0007669"/>
    <property type="project" value="UniProtKB-SubCell"/>
</dbReference>
<keyword evidence="14" id="KW-1185">Reference proteome</keyword>
<keyword evidence="9" id="KW-0807">Transducer</keyword>
<feature type="region of interest" description="Disordered" evidence="10">
    <location>
        <begin position="290"/>
        <end position="320"/>
    </location>
</feature>
<sequence length="364" mass="39490">MDPARRSPVNQSSAAITEVVLLGFSSLGLLHLPLFHAMYLLMLLGNTLVIVMIRLDRRLHTPMYYFLSHLLLLELLGYVYFLAGSDEVLLLAAMSVDHYVAICNPLHYTAIMTGQVCLSLVLSCWTSSFLFISTSMVLKARLPFCRPNAIDHFFCDSAPLLELICADTSGVDHGVGEGEDHGVEHGQHFLQGGCLEGQGIDVDGWAAYHEDHDDVRDAGGGHFALPPGGVSSLPEQQGGTGDEEEDEAHHDDHAIVEEHDHLHCAGASAGQLHQLMDVTEEVFQDVGASEGQLDGQTKEDDAKNEVTCPRCPHHGAADPSVHEHGIAQRFADGHFVVLGHGHEQEGLGTPQKMEEEELGHAAPV</sequence>
<keyword evidence="5 11" id="KW-1133">Transmembrane helix</keyword>
<keyword evidence="4" id="KW-0716">Sensory transduction</keyword>
<evidence type="ECO:0000259" key="12">
    <source>
        <dbReference type="PROSITE" id="PS50262"/>
    </source>
</evidence>
<proteinExistence type="predicted"/>
<organism evidence="13 14">
    <name type="scientific">Chelonia mydas</name>
    <name type="common">Green sea-turtle</name>
    <name type="synonym">Chelonia agassizi</name>
    <dbReference type="NCBI Taxonomy" id="8469"/>
    <lineage>
        <taxon>Eukaryota</taxon>
        <taxon>Metazoa</taxon>
        <taxon>Chordata</taxon>
        <taxon>Craniata</taxon>
        <taxon>Vertebrata</taxon>
        <taxon>Euteleostomi</taxon>
        <taxon>Archelosauria</taxon>
        <taxon>Testudinata</taxon>
        <taxon>Testudines</taxon>
        <taxon>Cryptodira</taxon>
        <taxon>Durocryptodira</taxon>
        <taxon>Americhelydia</taxon>
        <taxon>Chelonioidea</taxon>
        <taxon>Cheloniidae</taxon>
        <taxon>Chelonia</taxon>
    </lineage>
</organism>
<evidence type="ECO:0000256" key="3">
    <source>
        <dbReference type="ARBA" id="ARBA00022692"/>
    </source>
</evidence>